<organism evidence="2 3">
    <name type="scientific">Pseudothermotoga hypogea DSM 11164 = NBRC 106472</name>
    <dbReference type="NCBI Taxonomy" id="1123384"/>
    <lineage>
        <taxon>Bacteria</taxon>
        <taxon>Thermotogati</taxon>
        <taxon>Thermotogota</taxon>
        <taxon>Thermotogae</taxon>
        <taxon>Thermotogales</taxon>
        <taxon>Thermotogaceae</taxon>
        <taxon>Pseudothermotoga</taxon>
    </lineage>
</organism>
<evidence type="ECO:0008006" key="4">
    <source>
        <dbReference type="Google" id="ProtNLM"/>
    </source>
</evidence>
<keyword evidence="1" id="KW-0472">Membrane</keyword>
<feature type="transmembrane region" description="Helical" evidence="1">
    <location>
        <begin position="62"/>
        <end position="89"/>
    </location>
</feature>
<evidence type="ECO:0000256" key="1">
    <source>
        <dbReference type="SAM" id="Phobius"/>
    </source>
</evidence>
<accession>A0A0X1KQ99</accession>
<dbReference type="PaxDb" id="1123384-AJ81_03850"/>
<feature type="transmembrane region" description="Helical" evidence="1">
    <location>
        <begin position="101"/>
        <end position="126"/>
    </location>
</feature>
<dbReference type="RefSeq" id="WP_031505252.1">
    <property type="nucleotide sequence ID" value="NC_022795.1"/>
</dbReference>
<dbReference type="EMBL" id="CP007141">
    <property type="protein sequence ID" value="AJC73487.1"/>
    <property type="molecule type" value="Genomic_DNA"/>
</dbReference>
<dbReference type="PATRIC" id="fig|1123384.7.peg.753"/>
<keyword evidence="1" id="KW-0812">Transmembrane</keyword>
<feature type="transmembrane region" description="Helical" evidence="1">
    <location>
        <begin position="162"/>
        <end position="179"/>
    </location>
</feature>
<reference evidence="2 3" key="1">
    <citation type="submission" date="2014-01" db="EMBL/GenBank/DDBJ databases">
        <title>Genome sequencing of Thermotog hypogea.</title>
        <authorList>
            <person name="Zhang X."/>
            <person name="Alvare G."/>
            <person name="Fristensky B."/>
            <person name="Chen L."/>
            <person name="Suen T."/>
            <person name="Chen Q."/>
            <person name="Ma K."/>
        </authorList>
    </citation>
    <scope>NUCLEOTIDE SEQUENCE [LARGE SCALE GENOMIC DNA]</scope>
    <source>
        <strain evidence="2 3">DSM 11164</strain>
    </source>
</reference>
<dbReference type="Proteomes" id="UP000077469">
    <property type="component" value="Chromosome"/>
</dbReference>
<dbReference type="STRING" id="1123384.AJ81_03850"/>
<dbReference type="AlphaFoldDB" id="A0A0X1KQ99"/>
<dbReference type="KEGG" id="phy:AJ81_03850"/>
<evidence type="ECO:0000313" key="3">
    <source>
        <dbReference type="Proteomes" id="UP000077469"/>
    </source>
</evidence>
<keyword evidence="3" id="KW-1185">Reference proteome</keyword>
<sequence>MKNRATLGAILPMMFNPGAFLQVRLKDVNVLFSLFVPALGFGLFFMQTGLDLFKTGQKSMNFVYTISIVGLAYGALVVPFFGVLLWLFLKISKSKVSFKETIGAMCLSYSGLLVYMAFGMIFSIFLNWRTSIAFGATGVVWSMGATMGTIRQLSGGKTALSVILSTVFGVLVLLSWYYVGNT</sequence>
<name>A0A0X1KQ99_9THEM</name>
<protein>
    <recommendedName>
        <fullName evidence="4">Yip1 domain-containing protein</fullName>
    </recommendedName>
</protein>
<keyword evidence="1" id="KW-1133">Transmembrane helix</keyword>
<feature type="transmembrane region" description="Helical" evidence="1">
    <location>
        <begin position="30"/>
        <end position="50"/>
    </location>
</feature>
<proteinExistence type="predicted"/>
<evidence type="ECO:0000313" key="2">
    <source>
        <dbReference type="EMBL" id="AJC73487.1"/>
    </source>
</evidence>
<gene>
    <name evidence="2" type="ORF">AJ81_03850</name>
</gene>